<name>A0A0F9BRG3_9ZZZZ</name>
<protein>
    <submittedName>
        <fullName evidence="1">Uncharacterized protein</fullName>
    </submittedName>
</protein>
<gene>
    <name evidence="1" type="ORF">LCGC14_2696460</name>
</gene>
<accession>A0A0F9BRG3</accession>
<proteinExistence type="predicted"/>
<reference evidence="1" key="1">
    <citation type="journal article" date="2015" name="Nature">
        <title>Complex archaea that bridge the gap between prokaryotes and eukaryotes.</title>
        <authorList>
            <person name="Spang A."/>
            <person name="Saw J.H."/>
            <person name="Jorgensen S.L."/>
            <person name="Zaremba-Niedzwiedzka K."/>
            <person name="Martijn J."/>
            <person name="Lind A.E."/>
            <person name="van Eijk R."/>
            <person name="Schleper C."/>
            <person name="Guy L."/>
            <person name="Ettema T.J."/>
        </authorList>
    </citation>
    <scope>NUCLEOTIDE SEQUENCE</scope>
</reference>
<comment type="caution">
    <text evidence="1">The sequence shown here is derived from an EMBL/GenBank/DDBJ whole genome shotgun (WGS) entry which is preliminary data.</text>
</comment>
<organism evidence="1">
    <name type="scientific">marine sediment metagenome</name>
    <dbReference type="NCBI Taxonomy" id="412755"/>
    <lineage>
        <taxon>unclassified sequences</taxon>
        <taxon>metagenomes</taxon>
        <taxon>ecological metagenomes</taxon>
    </lineage>
</organism>
<evidence type="ECO:0000313" key="1">
    <source>
        <dbReference type="EMBL" id="KKK93079.1"/>
    </source>
</evidence>
<dbReference type="AlphaFoldDB" id="A0A0F9BRG3"/>
<dbReference type="EMBL" id="LAZR01047926">
    <property type="protein sequence ID" value="KKK93079.1"/>
    <property type="molecule type" value="Genomic_DNA"/>
</dbReference>
<sequence length="94" mass="10643">MDTLTKSAQTYNMDAANRRLALIDEYLAYRKQFNRAPNPWSAPNEREEAGFCLQHPAPLQIFDNSGAPKSWQSSPFWSRVRCLIVEALAEGAGR</sequence>